<accession>A0ABX4UVC7</accession>
<keyword evidence="3" id="KW-1185">Reference proteome</keyword>
<dbReference type="Proteomes" id="UP000243201">
    <property type="component" value="Unassembled WGS sequence"/>
</dbReference>
<proteinExistence type="predicted"/>
<dbReference type="EMBL" id="PNGC01000001">
    <property type="protein sequence ID" value="PMB90935.1"/>
    <property type="molecule type" value="Genomic_DNA"/>
</dbReference>
<gene>
    <name evidence="2" type="ORF">CJ240_04355</name>
</gene>
<feature type="transmembrane region" description="Helical" evidence="1">
    <location>
        <begin position="24"/>
        <end position="47"/>
    </location>
</feature>
<keyword evidence="1" id="KW-1133">Transmembrane helix</keyword>
<evidence type="ECO:0000313" key="3">
    <source>
        <dbReference type="Proteomes" id="UP000243201"/>
    </source>
</evidence>
<reference evidence="2 3" key="1">
    <citation type="submission" date="2017-09" db="EMBL/GenBank/DDBJ databases">
        <title>Bacterial strain isolated from the female urinary microbiota.</title>
        <authorList>
            <person name="Thomas-White K."/>
            <person name="Kumar N."/>
            <person name="Forster S."/>
            <person name="Putonti C."/>
            <person name="Lawley T."/>
            <person name="Wolfe A.J."/>
        </authorList>
    </citation>
    <scope>NUCLEOTIDE SEQUENCE [LARGE SCALE GENOMIC DNA]</scope>
    <source>
        <strain evidence="2 3">UMB0744</strain>
    </source>
</reference>
<feature type="transmembrane region" description="Helical" evidence="1">
    <location>
        <begin position="53"/>
        <end position="72"/>
    </location>
</feature>
<comment type="caution">
    <text evidence="2">The sequence shown here is derived from an EMBL/GenBank/DDBJ whole genome shotgun (WGS) entry which is preliminary data.</text>
</comment>
<name>A0ABX4UVC7_9ACTO</name>
<keyword evidence="1" id="KW-0812">Transmembrane</keyword>
<sequence>MVISDARGNLKTGSKRMKTTIDDFLVWAGIILVALSAILDFFLLFTANYLRNMLFTLPIWALGFACFVVIGNREKTKKTRGKKNKR</sequence>
<keyword evidence="1" id="KW-0472">Membrane</keyword>
<evidence type="ECO:0000256" key="1">
    <source>
        <dbReference type="SAM" id="Phobius"/>
    </source>
</evidence>
<protein>
    <submittedName>
        <fullName evidence="2">Uncharacterized protein</fullName>
    </submittedName>
</protein>
<evidence type="ECO:0000313" key="2">
    <source>
        <dbReference type="EMBL" id="PMB90935.1"/>
    </source>
</evidence>
<organism evidence="2 3">
    <name type="scientific">Varibaculum cambriense</name>
    <dbReference type="NCBI Taxonomy" id="184870"/>
    <lineage>
        <taxon>Bacteria</taxon>
        <taxon>Bacillati</taxon>
        <taxon>Actinomycetota</taxon>
        <taxon>Actinomycetes</taxon>
        <taxon>Actinomycetales</taxon>
        <taxon>Actinomycetaceae</taxon>
        <taxon>Varibaculum</taxon>
    </lineage>
</organism>